<feature type="compositionally biased region" description="Acidic residues" evidence="1">
    <location>
        <begin position="90"/>
        <end position="132"/>
    </location>
</feature>
<dbReference type="Proteomes" id="UP001500190">
    <property type="component" value="Unassembled WGS sequence"/>
</dbReference>
<evidence type="ECO:0000256" key="1">
    <source>
        <dbReference type="SAM" id="MobiDB-lite"/>
    </source>
</evidence>
<sequence>MVNVAALNVLPQLDKASWSAPEAMAYEIAQEGVRQAIGFCARPITDDDLETDPEVGVTRRAEQQDWAARGQELTPQDTRAIKRIRKDADDLLSIDDEDEEDDEDLDEDDDEGDEDDTDDDDEDEDDGTLEQS</sequence>
<dbReference type="RefSeq" id="WP_344191856.1">
    <property type="nucleotide sequence ID" value="NZ_BAAAND010000006.1"/>
</dbReference>
<gene>
    <name evidence="2" type="ORF">GCM10009742_32400</name>
</gene>
<evidence type="ECO:0000313" key="3">
    <source>
        <dbReference type="Proteomes" id="UP001500190"/>
    </source>
</evidence>
<feature type="region of interest" description="Disordered" evidence="1">
    <location>
        <begin position="86"/>
        <end position="132"/>
    </location>
</feature>
<dbReference type="EMBL" id="BAAAND010000006">
    <property type="protein sequence ID" value="GAA1584485.1"/>
    <property type="molecule type" value="Genomic_DNA"/>
</dbReference>
<proteinExistence type="predicted"/>
<comment type="caution">
    <text evidence="2">The sequence shown here is derived from an EMBL/GenBank/DDBJ whole genome shotgun (WGS) entry which is preliminary data.</text>
</comment>
<name>A0ABP4PSY4_9ACTN</name>
<accession>A0ABP4PSY4</accession>
<protein>
    <submittedName>
        <fullName evidence="2">Uncharacterized protein</fullName>
    </submittedName>
</protein>
<evidence type="ECO:0000313" key="2">
    <source>
        <dbReference type="EMBL" id="GAA1584485.1"/>
    </source>
</evidence>
<reference evidence="3" key="1">
    <citation type="journal article" date="2019" name="Int. J. Syst. Evol. Microbiol.">
        <title>The Global Catalogue of Microorganisms (GCM) 10K type strain sequencing project: providing services to taxonomists for standard genome sequencing and annotation.</title>
        <authorList>
            <consortium name="The Broad Institute Genomics Platform"/>
            <consortium name="The Broad Institute Genome Sequencing Center for Infectious Disease"/>
            <person name="Wu L."/>
            <person name="Ma J."/>
        </authorList>
    </citation>
    <scope>NUCLEOTIDE SEQUENCE [LARGE SCALE GENOMIC DNA]</scope>
    <source>
        <strain evidence="3">JCM 14304</strain>
    </source>
</reference>
<organism evidence="2 3">
    <name type="scientific">Kribbella karoonensis</name>
    <dbReference type="NCBI Taxonomy" id="324851"/>
    <lineage>
        <taxon>Bacteria</taxon>
        <taxon>Bacillati</taxon>
        <taxon>Actinomycetota</taxon>
        <taxon>Actinomycetes</taxon>
        <taxon>Propionibacteriales</taxon>
        <taxon>Kribbellaceae</taxon>
        <taxon>Kribbella</taxon>
    </lineage>
</organism>
<keyword evidence="3" id="KW-1185">Reference proteome</keyword>